<feature type="transmembrane region" description="Helical" evidence="7">
    <location>
        <begin position="890"/>
        <end position="920"/>
    </location>
</feature>
<feature type="domain" description="ABC3 transporter permease C-terminal" evidence="8">
    <location>
        <begin position="900"/>
        <end position="1018"/>
    </location>
</feature>
<keyword evidence="3 7" id="KW-0812">Transmembrane</keyword>
<dbReference type="Pfam" id="PF02687">
    <property type="entry name" value="FtsX"/>
    <property type="match status" value="2"/>
</dbReference>
<feature type="domain" description="ABC3 transporter permease C-terminal" evidence="8">
    <location>
        <begin position="304"/>
        <end position="410"/>
    </location>
</feature>
<evidence type="ECO:0000256" key="6">
    <source>
        <dbReference type="ARBA" id="ARBA00038076"/>
    </source>
</evidence>
<evidence type="ECO:0000256" key="5">
    <source>
        <dbReference type="ARBA" id="ARBA00023136"/>
    </source>
</evidence>
<feature type="transmembrane region" description="Helical" evidence="7">
    <location>
        <begin position="345"/>
        <end position="368"/>
    </location>
</feature>
<keyword evidence="2" id="KW-1003">Cell membrane</keyword>
<dbReference type="InterPro" id="IPR003838">
    <property type="entry name" value="ABC3_permease_C"/>
</dbReference>
<evidence type="ECO:0000256" key="7">
    <source>
        <dbReference type="SAM" id="Phobius"/>
    </source>
</evidence>
<keyword evidence="4 7" id="KW-1133">Transmembrane helix</keyword>
<feature type="transmembrane region" description="Helical" evidence="7">
    <location>
        <begin position="388"/>
        <end position="409"/>
    </location>
</feature>
<keyword evidence="5 7" id="KW-0472">Membrane</keyword>
<dbReference type="PANTHER" id="PTHR30572:SF4">
    <property type="entry name" value="ABC TRANSPORTER PERMEASE YTRF"/>
    <property type="match status" value="1"/>
</dbReference>
<evidence type="ECO:0000313" key="10">
    <source>
        <dbReference type="Proteomes" id="UP001501475"/>
    </source>
</evidence>
<evidence type="ECO:0000256" key="3">
    <source>
        <dbReference type="ARBA" id="ARBA00022692"/>
    </source>
</evidence>
<dbReference type="RefSeq" id="WP_344067411.1">
    <property type="nucleotide sequence ID" value="NZ_BAAAPN010000057.1"/>
</dbReference>
<proteinExistence type="inferred from homology"/>
<accession>A0ABP4X2C9</accession>
<gene>
    <name evidence="9" type="ORF">GCM10009810_27830</name>
</gene>
<name>A0ABP4X2C9_9MICO</name>
<protein>
    <recommendedName>
        <fullName evidence="8">ABC3 transporter permease C-terminal domain-containing protein</fullName>
    </recommendedName>
</protein>
<evidence type="ECO:0000313" key="9">
    <source>
        <dbReference type="EMBL" id="GAA1767566.1"/>
    </source>
</evidence>
<comment type="caution">
    <text evidence="9">The sequence shown here is derived from an EMBL/GenBank/DDBJ whole genome shotgun (WGS) entry which is preliminary data.</text>
</comment>
<sequence length="1030" mass="105765">MLAALRYRWVQALVLILLAGLVTACSVMAPLYNRAVDQAMVAATLEKSTGSERGLRLSSGSSSQPDLALSSTALDDLVPDTIREYFEPPIAGSSVTVRRMPLLGEPEGRLVYRAGMCDHVRFVSGRCPARAREIAISAAQAKAYKQGVGASVALGEFDGSVSRPEASPRARMRITGIYEQAPAPYWFGEVLTGRSDQLLGFDAMLTPEATLTEPADGPEADLQLPWTEVHHSADLALRSDRVGADQIAALGRSVDDLVKFPMGVDRAGTLAAATVTAGSELPSIAREVATGADQAGLTIPLLMAQLGLLLGCVLWLVLVAAADQRRGEVALARLRGRGARGGRRLLLIETLPPVVVGAPLGAALALGLCSLARHRVLTGPPPLEIPQSAWVGLGIAVAAMVALAVLAAARVCREPVSSLVRSVPPRRTSAGLGVLEAALVAAAGAAFLALVTGSVGGPVGQVAPTLLAVAVAVVLARVLPAGFTVIGRALLRSGRAASGAALLAAGRRGSTRWLIPVVTVAMCLVVVSADALAVGARNRLGRAEVEVGAPTVLHLDTEDLATVVAAVRTADPAGAHVTPVAIIDPVNADQGATIGVVPDAFRRLALWPGADPGGWAWDRLTAPETPPLRLTGTRITYRLTAPEFTSATPDLLKVPDALEVAINVVGADGRLQAIPIGALPRRGADAPRSATIPCQDTCRIAGLGVLAPQGSTPVTGEVSLTEVHVDGRGIDMGDSRSWTPTTVDGTDLAGEARSGGLTLRFSNGGVDQAFLPHASMPAVVPTLTTPADRPSAAGATYAGSYLDGETMMQVARGDVPFVPGGPDKASVVNLDNLLAQGWRGRGAATVLVYADSIDPAILAPVTARLADAGVHVTETRHPGPVAQAYGRSAAAWSLGLAFAVGGFAVLVAAVGVIVLAVTSWRARTRDYAGLRLAGTRPRSLAVLAQLETLPVILVSAGAGAAAGLWAAPPAVAMMPMFTSPPPTYLIDLHTAWLPALAAAAAGLAVLLLVGALAGRPVATRSDVSRLRDSA</sequence>
<feature type="transmembrane region" description="Helical" evidence="7">
    <location>
        <begin position="940"/>
        <end position="967"/>
    </location>
</feature>
<organism evidence="9 10">
    <name type="scientific">Nostocoides vanveenii</name>
    <dbReference type="NCBI Taxonomy" id="330835"/>
    <lineage>
        <taxon>Bacteria</taxon>
        <taxon>Bacillati</taxon>
        <taxon>Actinomycetota</taxon>
        <taxon>Actinomycetes</taxon>
        <taxon>Micrococcales</taxon>
        <taxon>Intrasporangiaceae</taxon>
        <taxon>Nostocoides</taxon>
    </lineage>
</organism>
<feature type="transmembrane region" description="Helical" evidence="7">
    <location>
        <begin position="465"/>
        <end position="491"/>
    </location>
</feature>
<feature type="transmembrane region" description="Helical" evidence="7">
    <location>
        <begin position="512"/>
        <end position="534"/>
    </location>
</feature>
<evidence type="ECO:0000256" key="4">
    <source>
        <dbReference type="ARBA" id="ARBA00022989"/>
    </source>
</evidence>
<dbReference type="EMBL" id="BAAAPN010000057">
    <property type="protein sequence ID" value="GAA1767566.1"/>
    <property type="molecule type" value="Genomic_DNA"/>
</dbReference>
<comment type="subcellular location">
    <subcellularLocation>
        <location evidence="1">Cell membrane</location>
        <topology evidence="1">Multi-pass membrane protein</topology>
    </subcellularLocation>
</comment>
<dbReference type="InterPro" id="IPR050250">
    <property type="entry name" value="Macrolide_Exporter_MacB"/>
</dbReference>
<dbReference type="PANTHER" id="PTHR30572">
    <property type="entry name" value="MEMBRANE COMPONENT OF TRANSPORTER-RELATED"/>
    <property type="match status" value="1"/>
</dbReference>
<dbReference type="Proteomes" id="UP001501475">
    <property type="component" value="Unassembled WGS sequence"/>
</dbReference>
<evidence type="ECO:0000256" key="1">
    <source>
        <dbReference type="ARBA" id="ARBA00004651"/>
    </source>
</evidence>
<reference evidence="10" key="1">
    <citation type="journal article" date="2019" name="Int. J. Syst. Evol. Microbiol.">
        <title>The Global Catalogue of Microorganisms (GCM) 10K type strain sequencing project: providing services to taxonomists for standard genome sequencing and annotation.</title>
        <authorList>
            <consortium name="The Broad Institute Genomics Platform"/>
            <consortium name="The Broad Institute Genome Sequencing Center for Infectious Disease"/>
            <person name="Wu L."/>
            <person name="Ma J."/>
        </authorList>
    </citation>
    <scope>NUCLEOTIDE SEQUENCE [LARGE SCALE GENOMIC DNA]</scope>
    <source>
        <strain evidence="10">JCM 15591</strain>
    </source>
</reference>
<dbReference type="PROSITE" id="PS51257">
    <property type="entry name" value="PROKAR_LIPOPROTEIN"/>
    <property type="match status" value="1"/>
</dbReference>
<feature type="transmembrane region" description="Helical" evidence="7">
    <location>
        <begin position="991"/>
        <end position="1013"/>
    </location>
</feature>
<evidence type="ECO:0000259" key="8">
    <source>
        <dbReference type="Pfam" id="PF02687"/>
    </source>
</evidence>
<keyword evidence="10" id="KW-1185">Reference proteome</keyword>
<evidence type="ECO:0000256" key="2">
    <source>
        <dbReference type="ARBA" id="ARBA00022475"/>
    </source>
</evidence>
<feature type="transmembrane region" description="Helical" evidence="7">
    <location>
        <begin position="430"/>
        <end position="453"/>
    </location>
</feature>
<feature type="transmembrane region" description="Helical" evidence="7">
    <location>
        <begin position="302"/>
        <end position="324"/>
    </location>
</feature>
<comment type="similarity">
    <text evidence="6">Belongs to the ABC-4 integral membrane protein family.</text>
</comment>